<evidence type="ECO:0000313" key="2">
    <source>
        <dbReference type="EMBL" id="AKU90128.1"/>
    </source>
</evidence>
<evidence type="ECO:0000313" key="3">
    <source>
        <dbReference type="Proteomes" id="UP000055590"/>
    </source>
</evidence>
<evidence type="ECO:0000256" key="1">
    <source>
        <dbReference type="SAM" id="MobiDB-lite"/>
    </source>
</evidence>
<dbReference type="KEGG" id="vin:AKJ08_0515"/>
<accession>A0A0K1P9B5</accession>
<feature type="compositionally biased region" description="Basic and acidic residues" evidence="1">
    <location>
        <begin position="21"/>
        <end position="32"/>
    </location>
</feature>
<sequence length="46" mass="5068">MLDSARGLVLVRLLQGLRQTSRDEEKDCRNCDPRSQFQGVAPHGGG</sequence>
<dbReference type="EMBL" id="CP012332">
    <property type="protein sequence ID" value="AKU90128.1"/>
    <property type="molecule type" value="Genomic_DNA"/>
</dbReference>
<organism evidence="2 3">
    <name type="scientific">Vulgatibacter incomptus</name>
    <dbReference type="NCBI Taxonomy" id="1391653"/>
    <lineage>
        <taxon>Bacteria</taxon>
        <taxon>Pseudomonadati</taxon>
        <taxon>Myxococcota</taxon>
        <taxon>Myxococcia</taxon>
        <taxon>Myxococcales</taxon>
        <taxon>Cystobacterineae</taxon>
        <taxon>Vulgatibacteraceae</taxon>
        <taxon>Vulgatibacter</taxon>
    </lineage>
</organism>
<gene>
    <name evidence="2" type="ORF">AKJ08_0515</name>
</gene>
<dbReference type="AlphaFoldDB" id="A0A0K1P9B5"/>
<protein>
    <submittedName>
        <fullName evidence="2">Uncharacterized protein</fullName>
    </submittedName>
</protein>
<dbReference type="Proteomes" id="UP000055590">
    <property type="component" value="Chromosome"/>
</dbReference>
<feature type="region of interest" description="Disordered" evidence="1">
    <location>
        <begin position="21"/>
        <end position="46"/>
    </location>
</feature>
<name>A0A0K1P9B5_9BACT</name>
<proteinExistence type="predicted"/>
<keyword evidence="3" id="KW-1185">Reference proteome</keyword>
<reference evidence="2 3" key="1">
    <citation type="submission" date="2015-08" db="EMBL/GenBank/DDBJ databases">
        <authorList>
            <person name="Babu N.S."/>
            <person name="Beckwith C.J."/>
            <person name="Beseler K.G."/>
            <person name="Brison A."/>
            <person name="Carone J.V."/>
            <person name="Caskin T.P."/>
            <person name="Diamond M."/>
            <person name="Durham M.E."/>
            <person name="Foxe J.M."/>
            <person name="Go M."/>
            <person name="Henderson B.A."/>
            <person name="Jones I.B."/>
            <person name="McGettigan J.A."/>
            <person name="Micheletti S.J."/>
            <person name="Nasrallah M.E."/>
            <person name="Ortiz D."/>
            <person name="Piller C.R."/>
            <person name="Privatt S.R."/>
            <person name="Schneider S.L."/>
            <person name="Sharp S."/>
            <person name="Smith T.C."/>
            <person name="Stanton J.D."/>
            <person name="Ullery H.E."/>
            <person name="Wilson R.J."/>
            <person name="Serrano M.G."/>
            <person name="Buck G."/>
            <person name="Lee V."/>
            <person name="Wang Y."/>
            <person name="Carvalho R."/>
            <person name="Voegtly L."/>
            <person name="Shi R."/>
            <person name="Duckworth R."/>
            <person name="Johnson A."/>
            <person name="Loviza R."/>
            <person name="Walstead R."/>
            <person name="Shah Z."/>
            <person name="Kiflezghi M."/>
            <person name="Wade K."/>
            <person name="Ball S.L."/>
            <person name="Bradley K.W."/>
            <person name="Asai D.J."/>
            <person name="Bowman C.A."/>
            <person name="Russell D.A."/>
            <person name="Pope W.H."/>
            <person name="Jacobs-Sera D."/>
            <person name="Hendrix R.W."/>
            <person name="Hatfull G.F."/>
        </authorList>
    </citation>
    <scope>NUCLEOTIDE SEQUENCE [LARGE SCALE GENOMIC DNA]</scope>
    <source>
        <strain evidence="2 3">DSM 27710</strain>
    </source>
</reference>